<dbReference type="InterPro" id="IPR035965">
    <property type="entry name" value="PAS-like_dom_sf"/>
</dbReference>
<accession>A0A432ZC19</accession>
<dbReference type="Proteomes" id="UP000287908">
    <property type="component" value="Unassembled WGS sequence"/>
</dbReference>
<evidence type="ECO:0000256" key="3">
    <source>
        <dbReference type="ARBA" id="ARBA00022553"/>
    </source>
</evidence>
<dbReference type="Pfam" id="PF00512">
    <property type="entry name" value="HisKA"/>
    <property type="match status" value="1"/>
</dbReference>
<dbReference type="Gene3D" id="3.30.450.20">
    <property type="entry name" value="PAS domain"/>
    <property type="match status" value="1"/>
</dbReference>
<dbReference type="CDD" id="cd00075">
    <property type="entry name" value="HATPase"/>
    <property type="match status" value="1"/>
</dbReference>
<keyword evidence="3" id="KW-0597">Phosphoprotein</keyword>
<gene>
    <name evidence="5" type="ORF">CWI81_10840</name>
</gene>
<protein>
    <recommendedName>
        <fullName evidence="2">histidine kinase</fullName>
        <ecNumber evidence="2">2.7.13.3</ecNumber>
    </recommendedName>
</protein>
<dbReference type="InterPro" id="IPR004358">
    <property type="entry name" value="Sig_transdc_His_kin-like_C"/>
</dbReference>
<keyword evidence="5" id="KW-0808">Transferase</keyword>
<dbReference type="InterPro" id="IPR003594">
    <property type="entry name" value="HATPase_dom"/>
</dbReference>
<dbReference type="PANTHER" id="PTHR43065:SF29">
    <property type="entry name" value="SENSOR PROTEIN KINASE FLES"/>
    <property type="match status" value="1"/>
</dbReference>
<dbReference type="OrthoDB" id="9776727at2"/>
<dbReference type="SMART" id="SM00387">
    <property type="entry name" value="HATPase_c"/>
    <property type="match status" value="1"/>
</dbReference>
<dbReference type="Gene3D" id="3.30.565.10">
    <property type="entry name" value="Histidine kinase-like ATPase, C-terminal domain"/>
    <property type="match status" value="1"/>
</dbReference>
<keyword evidence="6" id="KW-1185">Reference proteome</keyword>
<name>A0A432ZC19_9GAMM</name>
<dbReference type="InterPro" id="IPR036890">
    <property type="entry name" value="HATPase_C_sf"/>
</dbReference>
<dbReference type="Pfam" id="PF13188">
    <property type="entry name" value="PAS_8"/>
    <property type="match status" value="1"/>
</dbReference>
<dbReference type="AlphaFoldDB" id="A0A432ZC19"/>
<dbReference type="SUPFAM" id="SSF55874">
    <property type="entry name" value="ATPase domain of HSP90 chaperone/DNA topoisomerase II/histidine kinase"/>
    <property type="match status" value="1"/>
</dbReference>
<evidence type="ECO:0000256" key="1">
    <source>
        <dbReference type="ARBA" id="ARBA00000085"/>
    </source>
</evidence>
<keyword evidence="5" id="KW-0418">Kinase</keyword>
<dbReference type="Pfam" id="PF02518">
    <property type="entry name" value="HATPase_c"/>
    <property type="match status" value="1"/>
</dbReference>
<evidence type="ECO:0000313" key="6">
    <source>
        <dbReference type="Proteomes" id="UP000287908"/>
    </source>
</evidence>
<dbReference type="GO" id="GO:0000155">
    <property type="term" value="F:phosphorelay sensor kinase activity"/>
    <property type="evidence" value="ECO:0007669"/>
    <property type="project" value="InterPro"/>
</dbReference>
<dbReference type="SMART" id="SM00091">
    <property type="entry name" value="PAS"/>
    <property type="match status" value="1"/>
</dbReference>
<evidence type="ECO:0000313" key="5">
    <source>
        <dbReference type="EMBL" id="RUO75459.1"/>
    </source>
</evidence>
<dbReference type="PRINTS" id="PR00344">
    <property type="entry name" value="BCTRLSENSOR"/>
</dbReference>
<dbReference type="SUPFAM" id="SSF55785">
    <property type="entry name" value="PYP-like sensor domain (PAS domain)"/>
    <property type="match status" value="1"/>
</dbReference>
<comment type="caution">
    <text evidence="5">The sequence shown here is derived from an EMBL/GenBank/DDBJ whole genome shotgun (WGS) entry which is preliminary data.</text>
</comment>
<dbReference type="EMBL" id="PIQF01000003">
    <property type="protein sequence ID" value="RUO75459.1"/>
    <property type="molecule type" value="Genomic_DNA"/>
</dbReference>
<dbReference type="SUPFAM" id="SSF47384">
    <property type="entry name" value="Homodimeric domain of signal transducing histidine kinase"/>
    <property type="match status" value="1"/>
</dbReference>
<organism evidence="5 6">
    <name type="scientific">Idiomarina seosinensis</name>
    <dbReference type="NCBI Taxonomy" id="281739"/>
    <lineage>
        <taxon>Bacteria</taxon>
        <taxon>Pseudomonadati</taxon>
        <taxon>Pseudomonadota</taxon>
        <taxon>Gammaproteobacteria</taxon>
        <taxon>Alteromonadales</taxon>
        <taxon>Idiomarinaceae</taxon>
        <taxon>Idiomarina</taxon>
    </lineage>
</organism>
<dbReference type="InterPro" id="IPR003661">
    <property type="entry name" value="HisK_dim/P_dom"/>
</dbReference>
<evidence type="ECO:0000256" key="2">
    <source>
        <dbReference type="ARBA" id="ARBA00012438"/>
    </source>
</evidence>
<dbReference type="InterPro" id="IPR036097">
    <property type="entry name" value="HisK_dim/P_sf"/>
</dbReference>
<sequence>MQAHRSLIDAMPNAVILLDDQGVVEHCNDNARQLMNASLVGQLWRDCVATCFSPQEDDWHEVSLRNGRRVKVDISGLEDGSGQLIVLTDLTETRHLQQKISHLQRLSAMGRMVASLAHQIRTPLSAALLYAQNLATPGLDESRQRRFSDKLMSRLNSLEQQVNDMLLFAKSGDKQVLEQMPAEQLMQSVLTSVQPYADSRQIELKQVTATNSPDPIILKASQVALSGAIQNLITNAVDASSSGQTVVIETGYSETDWYCSVTDEGEGIPAELKEQLLTPFVTSKPNGTGLGLAVVNTVVKAHQGQLQWQSEAGQGTQFKLSLPIFEIQTAAKEVCYG</sequence>
<dbReference type="Gene3D" id="1.10.287.130">
    <property type="match status" value="1"/>
</dbReference>
<evidence type="ECO:0000259" key="4">
    <source>
        <dbReference type="PROSITE" id="PS50109"/>
    </source>
</evidence>
<dbReference type="RefSeq" id="WP_126785305.1">
    <property type="nucleotide sequence ID" value="NZ_PIQF01000003.1"/>
</dbReference>
<dbReference type="SMART" id="SM00388">
    <property type="entry name" value="HisKA"/>
    <property type="match status" value="1"/>
</dbReference>
<feature type="domain" description="Histidine kinase" evidence="4">
    <location>
        <begin position="115"/>
        <end position="326"/>
    </location>
</feature>
<dbReference type="PROSITE" id="PS50109">
    <property type="entry name" value="HIS_KIN"/>
    <property type="match status" value="1"/>
</dbReference>
<dbReference type="CDD" id="cd00082">
    <property type="entry name" value="HisKA"/>
    <property type="match status" value="1"/>
</dbReference>
<reference evidence="5 6" key="1">
    <citation type="journal article" date="2011" name="Front. Microbiol.">
        <title>Genomic signatures of strain selection and enhancement in Bacillus atrophaeus var. globigii, a historical biowarfare simulant.</title>
        <authorList>
            <person name="Gibbons H.S."/>
            <person name="Broomall S.M."/>
            <person name="McNew L.A."/>
            <person name="Daligault H."/>
            <person name="Chapman C."/>
            <person name="Bruce D."/>
            <person name="Karavis M."/>
            <person name="Krepps M."/>
            <person name="McGregor P.A."/>
            <person name="Hong C."/>
            <person name="Park K.H."/>
            <person name="Akmal A."/>
            <person name="Feldman A."/>
            <person name="Lin J.S."/>
            <person name="Chang W.E."/>
            <person name="Higgs B.W."/>
            <person name="Demirev P."/>
            <person name="Lindquist J."/>
            <person name="Liem A."/>
            <person name="Fochler E."/>
            <person name="Read T.D."/>
            <person name="Tapia R."/>
            <person name="Johnson S."/>
            <person name="Bishop-Lilly K.A."/>
            <person name="Detter C."/>
            <person name="Han C."/>
            <person name="Sozhamannan S."/>
            <person name="Rosenzweig C.N."/>
            <person name="Skowronski E.W."/>
        </authorList>
    </citation>
    <scope>NUCLEOTIDE SEQUENCE [LARGE SCALE GENOMIC DNA]</scope>
    <source>
        <strain evidence="5 6">CL-SP19</strain>
    </source>
</reference>
<proteinExistence type="predicted"/>
<dbReference type="InterPro" id="IPR005467">
    <property type="entry name" value="His_kinase_dom"/>
</dbReference>
<dbReference type="InterPro" id="IPR000014">
    <property type="entry name" value="PAS"/>
</dbReference>
<dbReference type="EC" id="2.7.13.3" evidence="2"/>
<comment type="catalytic activity">
    <reaction evidence="1">
        <text>ATP + protein L-histidine = ADP + protein N-phospho-L-histidine.</text>
        <dbReference type="EC" id="2.7.13.3"/>
    </reaction>
</comment>
<dbReference type="PANTHER" id="PTHR43065">
    <property type="entry name" value="SENSOR HISTIDINE KINASE"/>
    <property type="match status" value="1"/>
</dbReference>